<keyword evidence="2" id="KW-1185">Reference proteome</keyword>
<dbReference type="EMBL" id="OV170222">
    <property type="protein sequence ID" value="CAH0720975.1"/>
    <property type="molecule type" value="Genomic_DNA"/>
</dbReference>
<dbReference type="AlphaFoldDB" id="A0A8J9YC35"/>
<proteinExistence type="predicted"/>
<protein>
    <submittedName>
        <fullName evidence="1">Uncharacterized protein</fullName>
    </submittedName>
</protein>
<organism evidence="1 2">
    <name type="scientific">Brenthis ino</name>
    <name type="common">lesser marbled fritillary</name>
    <dbReference type="NCBI Taxonomy" id="405034"/>
    <lineage>
        <taxon>Eukaryota</taxon>
        <taxon>Metazoa</taxon>
        <taxon>Ecdysozoa</taxon>
        <taxon>Arthropoda</taxon>
        <taxon>Hexapoda</taxon>
        <taxon>Insecta</taxon>
        <taxon>Pterygota</taxon>
        <taxon>Neoptera</taxon>
        <taxon>Endopterygota</taxon>
        <taxon>Lepidoptera</taxon>
        <taxon>Glossata</taxon>
        <taxon>Ditrysia</taxon>
        <taxon>Papilionoidea</taxon>
        <taxon>Nymphalidae</taxon>
        <taxon>Heliconiinae</taxon>
        <taxon>Argynnini</taxon>
        <taxon>Brenthis</taxon>
    </lineage>
</organism>
<accession>A0A8J9YC35</accession>
<sequence length="75" mass="8276">MRPRLVAPCRSVSRCVTRLPLALLALSARGTLPCRRAAGDIIASFRIRSPHRCQLKDQLATWALCLVLSAHCLHS</sequence>
<name>A0A8J9YC35_9NEOP</name>
<dbReference type="Proteomes" id="UP000838878">
    <property type="component" value="Chromosome 2"/>
</dbReference>
<evidence type="ECO:0000313" key="1">
    <source>
        <dbReference type="EMBL" id="CAH0720975.1"/>
    </source>
</evidence>
<evidence type="ECO:0000313" key="2">
    <source>
        <dbReference type="Proteomes" id="UP000838878"/>
    </source>
</evidence>
<reference evidence="1" key="1">
    <citation type="submission" date="2021-12" db="EMBL/GenBank/DDBJ databases">
        <authorList>
            <person name="Martin H S."/>
        </authorList>
    </citation>
    <scope>NUCLEOTIDE SEQUENCE</scope>
</reference>
<feature type="non-terminal residue" evidence="1">
    <location>
        <position position="75"/>
    </location>
</feature>
<gene>
    <name evidence="1" type="ORF">BINO364_LOCUS7127</name>
</gene>